<dbReference type="InterPro" id="IPR013078">
    <property type="entry name" value="His_Pase_superF_clade-1"/>
</dbReference>
<dbReference type="PANTHER" id="PTHR47623:SF1">
    <property type="entry name" value="OS09G0287300 PROTEIN"/>
    <property type="match status" value="1"/>
</dbReference>
<evidence type="ECO:0000313" key="1">
    <source>
        <dbReference type="EMBL" id="SLN74739.1"/>
    </source>
</evidence>
<gene>
    <name evidence="1" type="ORF">PSM7751_04195</name>
</gene>
<organism evidence="1 2">
    <name type="scientific">Pseudooceanicola marinus</name>
    <dbReference type="NCBI Taxonomy" id="396013"/>
    <lineage>
        <taxon>Bacteria</taxon>
        <taxon>Pseudomonadati</taxon>
        <taxon>Pseudomonadota</taxon>
        <taxon>Alphaproteobacteria</taxon>
        <taxon>Rhodobacterales</taxon>
        <taxon>Paracoccaceae</taxon>
        <taxon>Pseudooceanicola</taxon>
    </lineage>
</organism>
<dbReference type="EMBL" id="FWFN01000013">
    <property type="protein sequence ID" value="SLN74739.1"/>
    <property type="molecule type" value="Genomic_DNA"/>
</dbReference>
<dbReference type="Gene3D" id="3.40.50.1240">
    <property type="entry name" value="Phosphoglycerate mutase-like"/>
    <property type="match status" value="1"/>
</dbReference>
<keyword evidence="2" id="KW-1185">Reference proteome</keyword>
<name>A0A1X7ABC5_9RHOB</name>
<dbReference type="SUPFAM" id="SSF53254">
    <property type="entry name" value="Phosphoglycerate mutase-like"/>
    <property type="match status" value="1"/>
</dbReference>
<dbReference type="Pfam" id="PF00300">
    <property type="entry name" value="His_Phos_1"/>
    <property type="match status" value="1"/>
</dbReference>
<protein>
    <submittedName>
        <fullName evidence="1">Phosphohistidine phosphatase</fullName>
    </submittedName>
</protein>
<dbReference type="InterPro" id="IPR029033">
    <property type="entry name" value="His_PPase_superfam"/>
</dbReference>
<dbReference type="AlphaFoldDB" id="A0A1X7ABC5"/>
<accession>A0A1X7ABC5</accession>
<dbReference type="RefSeq" id="WP_232618330.1">
    <property type="nucleotide sequence ID" value="NZ_FWFN01000013.1"/>
</dbReference>
<dbReference type="PANTHER" id="PTHR47623">
    <property type="entry name" value="OS09G0287300 PROTEIN"/>
    <property type="match status" value="1"/>
</dbReference>
<reference evidence="2" key="1">
    <citation type="submission" date="2017-03" db="EMBL/GenBank/DDBJ databases">
        <authorList>
            <person name="Rodrigo-Torres L."/>
            <person name="Arahal R.D."/>
            <person name="Lucena T."/>
        </authorList>
    </citation>
    <scope>NUCLEOTIDE SEQUENCE [LARGE SCALE GENOMIC DNA]</scope>
    <source>
        <strain evidence="2">CECT 7751</strain>
    </source>
</reference>
<dbReference type="Proteomes" id="UP000193963">
    <property type="component" value="Unassembled WGS sequence"/>
</dbReference>
<evidence type="ECO:0000313" key="2">
    <source>
        <dbReference type="Proteomes" id="UP000193963"/>
    </source>
</evidence>
<dbReference type="SMART" id="SM00855">
    <property type="entry name" value="PGAM"/>
    <property type="match status" value="1"/>
</dbReference>
<sequence>MTEQEPRRRLILMRHAKSAWDDPALSDHARPLNRRGQRSAEALGQWLVERGHLPDQALVSDAKRTQETFAGLHLDIAPDLDSDLYLAEPPRLLSALQAAQGHCVLLIAHNPGIAALAEALLADPVPHPRFIDYPTGATLVADFPIDSWRDLEPHTGRAADFITPRELTD</sequence>
<dbReference type="CDD" id="cd07067">
    <property type="entry name" value="HP_PGM_like"/>
    <property type="match status" value="1"/>
</dbReference>
<proteinExistence type="predicted"/>